<dbReference type="PRINTS" id="PR00171">
    <property type="entry name" value="SUGRTRNSPORT"/>
</dbReference>
<dbReference type="OrthoDB" id="5296287at2759"/>
<keyword evidence="8 9" id="KW-0472">Membrane</keyword>
<dbReference type="Gene3D" id="1.20.1250.20">
    <property type="entry name" value="MFS general substrate transporter like domains"/>
    <property type="match status" value="3"/>
</dbReference>
<evidence type="ECO:0000256" key="6">
    <source>
        <dbReference type="ARBA" id="ARBA00022847"/>
    </source>
</evidence>
<dbReference type="SUPFAM" id="SSF103473">
    <property type="entry name" value="MFS general substrate transporter"/>
    <property type="match status" value="1"/>
</dbReference>
<dbReference type="GO" id="GO:0015144">
    <property type="term" value="F:carbohydrate transmembrane transporter activity"/>
    <property type="evidence" value="ECO:0007669"/>
    <property type="project" value="InterPro"/>
</dbReference>
<dbReference type="GO" id="GO:0015293">
    <property type="term" value="F:symporter activity"/>
    <property type="evidence" value="ECO:0007669"/>
    <property type="project" value="UniProtKB-KW"/>
</dbReference>
<evidence type="ECO:0000256" key="5">
    <source>
        <dbReference type="ARBA" id="ARBA00022692"/>
    </source>
</evidence>
<organism evidence="10">
    <name type="scientific">Setaria italica</name>
    <name type="common">Foxtail millet</name>
    <name type="synonym">Panicum italicum</name>
    <dbReference type="NCBI Taxonomy" id="4555"/>
    <lineage>
        <taxon>Eukaryota</taxon>
        <taxon>Viridiplantae</taxon>
        <taxon>Streptophyta</taxon>
        <taxon>Embryophyta</taxon>
        <taxon>Tracheophyta</taxon>
        <taxon>Spermatophyta</taxon>
        <taxon>Magnoliopsida</taxon>
        <taxon>Liliopsida</taxon>
        <taxon>Poales</taxon>
        <taxon>Poaceae</taxon>
        <taxon>PACMAD clade</taxon>
        <taxon>Panicoideae</taxon>
        <taxon>Panicodae</taxon>
        <taxon>Paniceae</taxon>
        <taxon>Cenchrinae</taxon>
        <taxon>Setaria</taxon>
    </lineage>
</organism>
<evidence type="ECO:0000256" key="7">
    <source>
        <dbReference type="ARBA" id="ARBA00022989"/>
    </source>
</evidence>
<feature type="transmembrane region" description="Helical" evidence="9">
    <location>
        <begin position="133"/>
        <end position="153"/>
    </location>
</feature>
<accession>A0A368SAE9</accession>
<sequence>MAVGFVDAGGGGDDRQYGGRITTFVALSCVTAAMGGAIFGYDLGTSVTDCEGFCFCTPADGGRVRVSNYCKFDSQLLTLFTSSLYIAGLLTAMLLSSWFTARRGRRPSMIVGGVAFLAGAAVSGGAVNVYMAILGRALLGIGLGFANQVRALLHKIRGTDAVDEELDGDGNGLRLILSQPRYRLQLAVAVLMPAFTQLNGINAIGFYAPVLLRTVGMGESLALLSTIITVVIYTASAPPDAGLRAPDRRRPGGRARRRGRAGRPGLFVLIGVYVVGYSWSWGPVTWLVPAEVFPLEVRSARQSVTGASGFVLTAFIAQGFELTVFIHYDLYGRDHLSNKSH</sequence>
<evidence type="ECO:0000313" key="10">
    <source>
        <dbReference type="EMBL" id="RCV38800.1"/>
    </source>
</evidence>
<feature type="transmembrane region" description="Helical" evidence="9">
    <location>
        <begin position="220"/>
        <end position="243"/>
    </location>
</feature>
<feature type="transmembrane region" description="Helical" evidence="9">
    <location>
        <begin position="308"/>
        <end position="331"/>
    </location>
</feature>
<dbReference type="EMBL" id="CM003535">
    <property type="protein sequence ID" value="RCV38800.1"/>
    <property type="molecule type" value="Genomic_DNA"/>
</dbReference>
<feature type="transmembrane region" description="Helical" evidence="9">
    <location>
        <begin position="264"/>
        <end position="288"/>
    </location>
</feature>
<reference evidence="10" key="2">
    <citation type="submission" date="2015-07" db="EMBL/GenBank/DDBJ databases">
        <authorList>
            <person name="Noorani M."/>
        </authorList>
    </citation>
    <scope>NUCLEOTIDE SEQUENCE</scope>
    <source>
        <strain evidence="10">Yugu1</strain>
    </source>
</reference>
<evidence type="ECO:0000256" key="1">
    <source>
        <dbReference type="ARBA" id="ARBA00004141"/>
    </source>
</evidence>
<dbReference type="Pfam" id="PF00083">
    <property type="entry name" value="Sugar_tr"/>
    <property type="match status" value="3"/>
</dbReference>
<gene>
    <name evidence="10" type="ORF">SETIT_8G171400v2</name>
</gene>
<evidence type="ECO:0000256" key="9">
    <source>
        <dbReference type="SAM" id="Phobius"/>
    </source>
</evidence>
<dbReference type="PANTHER" id="PTHR23500:SF127">
    <property type="entry name" value="OS05G0169700 PROTEIN"/>
    <property type="match status" value="1"/>
</dbReference>
<evidence type="ECO:0000256" key="4">
    <source>
        <dbReference type="ARBA" id="ARBA00022597"/>
    </source>
</evidence>
<feature type="transmembrane region" description="Helical" evidence="9">
    <location>
        <begin position="108"/>
        <end position="127"/>
    </location>
</feature>
<keyword evidence="6" id="KW-0769">Symport</keyword>
<name>A0A368SAE9_SETIT</name>
<keyword evidence="5 9" id="KW-0812">Transmembrane</keyword>
<protein>
    <recommendedName>
        <fullName evidence="11">Major facilitator superfamily (MFS) profile domain-containing protein</fullName>
    </recommendedName>
</protein>
<dbReference type="InterPro" id="IPR045262">
    <property type="entry name" value="STP/PLT_plant"/>
</dbReference>
<evidence type="ECO:0000256" key="2">
    <source>
        <dbReference type="ARBA" id="ARBA00010992"/>
    </source>
</evidence>
<proteinExistence type="inferred from homology"/>
<dbReference type="InterPro" id="IPR036259">
    <property type="entry name" value="MFS_trans_sf"/>
</dbReference>
<dbReference type="InterPro" id="IPR005828">
    <property type="entry name" value="MFS_sugar_transport-like"/>
</dbReference>
<reference evidence="10" key="1">
    <citation type="journal article" date="2012" name="Nat. Biotechnol.">
        <title>Reference genome sequence of the model plant Setaria.</title>
        <authorList>
            <person name="Bennetzen J.L."/>
            <person name="Schmutz J."/>
            <person name="Wang H."/>
            <person name="Percifield R."/>
            <person name="Hawkins J."/>
            <person name="Pontaroli A.C."/>
            <person name="Estep M."/>
            <person name="Feng L."/>
            <person name="Vaughn J.N."/>
            <person name="Grimwood J."/>
            <person name="Jenkins J."/>
            <person name="Barry K."/>
            <person name="Lindquist E."/>
            <person name="Hellsten U."/>
            <person name="Deshpande S."/>
            <person name="Wang X."/>
            <person name="Wu X."/>
            <person name="Mitros T."/>
            <person name="Triplett J."/>
            <person name="Yang X."/>
            <person name="Ye C.Y."/>
            <person name="Mauro-Herrera M."/>
            <person name="Wang L."/>
            <person name="Li P."/>
            <person name="Sharma M."/>
            <person name="Sharma R."/>
            <person name="Ronald P.C."/>
            <person name="Panaud O."/>
            <person name="Kellogg E.A."/>
            <person name="Brutnell T.P."/>
            <person name="Doust A.N."/>
            <person name="Tuskan G.A."/>
            <person name="Rokhsar D."/>
            <person name="Devos K.M."/>
        </authorList>
    </citation>
    <scope>NUCLEOTIDE SEQUENCE [LARGE SCALE GENOMIC DNA]</scope>
    <source>
        <strain evidence="10">Yugu1</strain>
    </source>
</reference>
<keyword evidence="7 9" id="KW-1133">Transmembrane helix</keyword>
<keyword evidence="4" id="KW-0762">Sugar transport</keyword>
<dbReference type="GO" id="GO:0016020">
    <property type="term" value="C:membrane"/>
    <property type="evidence" value="ECO:0007669"/>
    <property type="project" value="UniProtKB-SubCell"/>
</dbReference>
<comment type="subcellular location">
    <subcellularLocation>
        <location evidence="1">Membrane</location>
        <topology evidence="1">Multi-pass membrane protein</topology>
    </subcellularLocation>
</comment>
<evidence type="ECO:0008006" key="11">
    <source>
        <dbReference type="Google" id="ProtNLM"/>
    </source>
</evidence>
<keyword evidence="3" id="KW-0813">Transport</keyword>
<dbReference type="AlphaFoldDB" id="A0A368SAE9"/>
<comment type="similarity">
    <text evidence="2">Belongs to the major facilitator superfamily. Sugar transporter (TC 2.A.1.1) family.</text>
</comment>
<evidence type="ECO:0000256" key="3">
    <source>
        <dbReference type="ARBA" id="ARBA00022448"/>
    </source>
</evidence>
<dbReference type="InterPro" id="IPR003663">
    <property type="entry name" value="Sugar/inositol_transpt"/>
</dbReference>
<feature type="transmembrane region" description="Helical" evidence="9">
    <location>
        <begin position="76"/>
        <end position="96"/>
    </location>
</feature>
<evidence type="ECO:0000256" key="8">
    <source>
        <dbReference type="ARBA" id="ARBA00023136"/>
    </source>
</evidence>
<feature type="transmembrane region" description="Helical" evidence="9">
    <location>
        <begin position="184"/>
        <end position="208"/>
    </location>
</feature>
<feature type="transmembrane region" description="Helical" evidence="9">
    <location>
        <begin position="21"/>
        <end position="41"/>
    </location>
</feature>
<dbReference type="PANTHER" id="PTHR23500">
    <property type="entry name" value="SOLUTE CARRIER FAMILY 2, FACILITATED GLUCOSE TRANSPORTER"/>
    <property type="match status" value="1"/>
</dbReference>